<keyword evidence="3 5" id="KW-0378">Hydrolase</keyword>
<evidence type="ECO:0000256" key="2">
    <source>
        <dbReference type="ARBA" id="ARBA00022670"/>
    </source>
</evidence>
<keyword evidence="2" id="KW-0645">Protease</keyword>
<dbReference type="Proteomes" id="UP001226720">
    <property type="component" value="Unassembled WGS sequence"/>
</dbReference>
<keyword evidence="5" id="KW-0224">Dipeptidase</keyword>
<evidence type="ECO:0000256" key="3">
    <source>
        <dbReference type="ARBA" id="ARBA00022801"/>
    </source>
</evidence>
<dbReference type="EMBL" id="JAUSWM010000001">
    <property type="protein sequence ID" value="MDQ0481840.1"/>
    <property type="molecule type" value="Genomic_DNA"/>
</dbReference>
<keyword evidence="4" id="KW-0720">Serine protease</keyword>
<evidence type="ECO:0000256" key="4">
    <source>
        <dbReference type="ARBA" id="ARBA00022825"/>
    </source>
</evidence>
<keyword evidence="6" id="KW-1185">Reference proteome</keyword>
<reference evidence="5" key="1">
    <citation type="submission" date="2023-07" db="EMBL/GenBank/DDBJ databases">
        <title>Genomic Encyclopedia of Type Strains, Phase IV (KMG-IV): sequencing the most valuable type-strain genomes for metagenomic binning, comparative biology and taxonomic classification.</title>
        <authorList>
            <person name="Goeker M."/>
        </authorList>
    </citation>
    <scope>NUCLEOTIDE SEQUENCE [LARGE SCALE GENOMIC DNA]</scope>
    <source>
        <strain evidence="5">JSM 076093</strain>
    </source>
</reference>
<dbReference type="Gene3D" id="3.40.50.880">
    <property type="match status" value="1"/>
</dbReference>
<dbReference type="EC" id="3.4.13.21" evidence="5"/>
<organism evidence="5 6">
    <name type="scientific">Guptibacillus hwajinpoensis</name>
    <dbReference type="NCBI Taxonomy" id="208199"/>
    <lineage>
        <taxon>Bacteria</taxon>
        <taxon>Bacillati</taxon>
        <taxon>Bacillota</taxon>
        <taxon>Bacilli</taxon>
        <taxon>Bacillales</taxon>
        <taxon>Guptibacillaceae</taxon>
        <taxon>Guptibacillus</taxon>
    </lineage>
</organism>
<name>A0ABU0JZJ4_9BACL</name>
<proteinExistence type="inferred from homology"/>
<evidence type="ECO:0000256" key="1">
    <source>
        <dbReference type="ARBA" id="ARBA00006534"/>
    </source>
</evidence>
<dbReference type="RefSeq" id="WP_301550718.1">
    <property type="nucleotide sequence ID" value="NZ_JAQRMZ010000002.1"/>
</dbReference>
<dbReference type="GeneID" id="301326012"/>
<dbReference type="GO" id="GO:0016805">
    <property type="term" value="F:dipeptidase activity"/>
    <property type="evidence" value="ECO:0007669"/>
    <property type="project" value="UniProtKB-KW"/>
</dbReference>
<dbReference type="InterPro" id="IPR005320">
    <property type="entry name" value="Peptidase_S51"/>
</dbReference>
<dbReference type="Pfam" id="PF03575">
    <property type="entry name" value="Peptidase_S51"/>
    <property type="match status" value="1"/>
</dbReference>
<gene>
    <name evidence="5" type="ORF">QO000_000793</name>
</gene>
<dbReference type="SUPFAM" id="SSF52317">
    <property type="entry name" value="Class I glutamine amidotransferase-like"/>
    <property type="match status" value="1"/>
</dbReference>
<comment type="similarity">
    <text evidence="1">Belongs to the peptidase S51 family.</text>
</comment>
<sequence length="213" mass="24035">MGRLILSGGGELEQNVEINRYFVQSIEADQPLLYIPLAGDSNYRSFESSLAYIQNMFLPLGIREITMWTDLNNKTIEEAQKFSAIYFSGGDPFTLLKIVRESGFDKILIQFYESGGTIYGQSAGAVIFGSNISHTLSKEDNSFDYEPLNLINPYRLWCHYDPSDDESIVELLKGNNSPFVALSEGGAICFSESNKWVISNPVYEFRSDIKYLL</sequence>
<protein>
    <submittedName>
        <fullName evidence="5">Dipeptidase E</fullName>
        <ecNumber evidence="5">3.4.13.21</ecNumber>
    </submittedName>
</protein>
<dbReference type="InterPro" id="IPR029062">
    <property type="entry name" value="Class_I_gatase-like"/>
</dbReference>
<accession>A0ABU0JZJ4</accession>
<comment type="caution">
    <text evidence="5">The sequence shown here is derived from an EMBL/GenBank/DDBJ whole genome shotgun (WGS) entry which is preliminary data.</text>
</comment>
<evidence type="ECO:0000313" key="5">
    <source>
        <dbReference type="EMBL" id="MDQ0481840.1"/>
    </source>
</evidence>
<evidence type="ECO:0000313" key="6">
    <source>
        <dbReference type="Proteomes" id="UP001226720"/>
    </source>
</evidence>